<evidence type="ECO:0000313" key="2">
    <source>
        <dbReference type="Proteomes" id="UP000828390"/>
    </source>
</evidence>
<dbReference type="EMBL" id="JAIWYP010000014">
    <property type="protein sequence ID" value="KAH3709937.1"/>
    <property type="molecule type" value="Genomic_DNA"/>
</dbReference>
<organism evidence="1 2">
    <name type="scientific">Dreissena polymorpha</name>
    <name type="common">Zebra mussel</name>
    <name type="synonym">Mytilus polymorpha</name>
    <dbReference type="NCBI Taxonomy" id="45954"/>
    <lineage>
        <taxon>Eukaryota</taxon>
        <taxon>Metazoa</taxon>
        <taxon>Spiralia</taxon>
        <taxon>Lophotrochozoa</taxon>
        <taxon>Mollusca</taxon>
        <taxon>Bivalvia</taxon>
        <taxon>Autobranchia</taxon>
        <taxon>Heteroconchia</taxon>
        <taxon>Euheterodonta</taxon>
        <taxon>Imparidentia</taxon>
        <taxon>Neoheterodontei</taxon>
        <taxon>Myida</taxon>
        <taxon>Dreissenoidea</taxon>
        <taxon>Dreissenidae</taxon>
        <taxon>Dreissena</taxon>
    </lineage>
</organism>
<reference evidence="1" key="1">
    <citation type="journal article" date="2019" name="bioRxiv">
        <title>The Genome of the Zebra Mussel, Dreissena polymorpha: A Resource for Invasive Species Research.</title>
        <authorList>
            <person name="McCartney M.A."/>
            <person name="Auch B."/>
            <person name="Kono T."/>
            <person name="Mallez S."/>
            <person name="Zhang Y."/>
            <person name="Obille A."/>
            <person name="Becker A."/>
            <person name="Abrahante J.E."/>
            <person name="Garbe J."/>
            <person name="Badalamenti J.P."/>
            <person name="Herman A."/>
            <person name="Mangelson H."/>
            <person name="Liachko I."/>
            <person name="Sullivan S."/>
            <person name="Sone E.D."/>
            <person name="Koren S."/>
            <person name="Silverstein K.A.T."/>
            <person name="Beckman K.B."/>
            <person name="Gohl D.M."/>
        </authorList>
    </citation>
    <scope>NUCLEOTIDE SEQUENCE</scope>
    <source>
        <strain evidence="1">Duluth1</strain>
        <tissue evidence="1">Whole animal</tissue>
    </source>
</reference>
<comment type="caution">
    <text evidence="1">The sequence shown here is derived from an EMBL/GenBank/DDBJ whole genome shotgun (WGS) entry which is preliminary data.</text>
</comment>
<protein>
    <submittedName>
        <fullName evidence="1">Uncharacterized protein</fullName>
    </submittedName>
</protein>
<evidence type="ECO:0000313" key="1">
    <source>
        <dbReference type="EMBL" id="KAH3709937.1"/>
    </source>
</evidence>
<reference evidence="1" key="2">
    <citation type="submission" date="2020-11" db="EMBL/GenBank/DDBJ databases">
        <authorList>
            <person name="McCartney M.A."/>
            <person name="Auch B."/>
            <person name="Kono T."/>
            <person name="Mallez S."/>
            <person name="Becker A."/>
            <person name="Gohl D.M."/>
            <person name="Silverstein K.A.T."/>
            <person name="Koren S."/>
            <person name="Bechman K.B."/>
            <person name="Herman A."/>
            <person name="Abrahante J.E."/>
            <person name="Garbe J."/>
        </authorList>
    </citation>
    <scope>NUCLEOTIDE SEQUENCE</scope>
    <source>
        <strain evidence="1">Duluth1</strain>
        <tissue evidence="1">Whole animal</tissue>
    </source>
</reference>
<keyword evidence="2" id="KW-1185">Reference proteome</keyword>
<proteinExistence type="predicted"/>
<dbReference type="AlphaFoldDB" id="A0A9D4BUY1"/>
<sequence>MDCRVYLVIIQSSAAYVEVIRIATNVCKGMINIGTGLSKHTYAKPAQMEDMEQVLEKVVLFFVQKVALMCVTKLMEHVYVNQTLPAKHVRPVNAESMEANVTQIVPEDV</sequence>
<name>A0A9D4BUY1_DREPO</name>
<gene>
    <name evidence="1" type="ORF">DPMN_069403</name>
</gene>
<dbReference type="Proteomes" id="UP000828390">
    <property type="component" value="Unassembled WGS sequence"/>
</dbReference>
<accession>A0A9D4BUY1</accession>